<proteinExistence type="predicted"/>
<dbReference type="PROSITE" id="PS50853">
    <property type="entry name" value="FN3"/>
    <property type="match status" value="1"/>
</dbReference>
<evidence type="ECO:0000259" key="1">
    <source>
        <dbReference type="PROSITE" id="PS50853"/>
    </source>
</evidence>
<dbReference type="EMBL" id="JAMKFB020000015">
    <property type="protein sequence ID" value="KAL0174860.1"/>
    <property type="molecule type" value="Genomic_DNA"/>
</dbReference>
<accession>A0ABD0PM56</accession>
<dbReference type="InterPro" id="IPR013783">
    <property type="entry name" value="Ig-like_fold"/>
</dbReference>
<dbReference type="InterPro" id="IPR003961">
    <property type="entry name" value="FN3_dom"/>
</dbReference>
<dbReference type="Proteomes" id="UP001529510">
    <property type="component" value="Unassembled WGS sequence"/>
</dbReference>
<dbReference type="InterPro" id="IPR036116">
    <property type="entry name" value="FN3_sf"/>
</dbReference>
<comment type="caution">
    <text evidence="2">The sequence shown here is derived from an EMBL/GenBank/DDBJ whole genome shotgun (WGS) entry which is preliminary data.</text>
</comment>
<dbReference type="CDD" id="cd00063">
    <property type="entry name" value="FN3"/>
    <property type="match status" value="1"/>
</dbReference>
<sequence>FMYVDVFPPTATVYTVTGLNPSTTYNFSVNAINTMGESSYADNNKILTVTTGGKFGSSL</sequence>
<evidence type="ECO:0000313" key="3">
    <source>
        <dbReference type="Proteomes" id="UP001529510"/>
    </source>
</evidence>
<feature type="domain" description="Fibronectin type-III" evidence="1">
    <location>
        <begin position="1"/>
        <end position="54"/>
    </location>
</feature>
<dbReference type="AlphaFoldDB" id="A0ABD0PM56"/>
<dbReference type="Pfam" id="PF00041">
    <property type="entry name" value="fn3"/>
    <property type="match status" value="1"/>
</dbReference>
<gene>
    <name evidence="2" type="ORF">M9458_030828</name>
</gene>
<keyword evidence="3" id="KW-1185">Reference proteome</keyword>
<dbReference type="Gene3D" id="2.60.40.10">
    <property type="entry name" value="Immunoglobulins"/>
    <property type="match status" value="1"/>
</dbReference>
<feature type="non-terminal residue" evidence="2">
    <location>
        <position position="59"/>
    </location>
</feature>
<organism evidence="2 3">
    <name type="scientific">Cirrhinus mrigala</name>
    <name type="common">Mrigala</name>
    <dbReference type="NCBI Taxonomy" id="683832"/>
    <lineage>
        <taxon>Eukaryota</taxon>
        <taxon>Metazoa</taxon>
        <taxon>Chordata</taxon>
        <taxon>Craniata</taxon>
        <taxon>Vertebrata</taxon>
        <taxon>Euteleostomi</taxon>
        <taxon>Actinopterygii</taxon>
        <taxon>Neopterygii</taxon>
        <taxon>Teleostei</taxon>
        <taxon>Ostariophysi</taxon>
        <taxon>Cypriniformes</taxon>
        <taxon>Cyprinidae</taxon>
        <taxon>Labeoninae</taxon>
        <taxon>Labeonini</taxon>
        <taxon>Cirrhinus</taxon>
    </lineage>
</organism>
<name>A0ABD0PM56_CIRMR</name>
<protein>
    <recommendedName>
        <fullName evidence="1">Fibronectin type-III domain-containing protein</fullName>
    </recommendedName>
</protein>
<feature type="non-terminal residue" evidence="2">
    <location>
        <position position="1"/>
    </location>
</feature>
<reference evidence="2 3" key="1">
    <citation type="submission" date="2024-05" db="EMBL/GenBank/DDBJ databases">
        <title>Genome sequencing and assembly of Indian major carp, Cirrhinus mrigala (Hamilton, 1822).</title>
        <authorList>
            <person name="Mohindra V."/>
            <person name="Chowdhury L.M."/>
            <person name="Lal K."/>
            <person name="Jena J.K."/>
        </authorList>
    </citation>
    <scope>NUCLEOTIDE SEQUENCE [LARGE SCALE GENOMIC DNA]</scope>
    <source>
        <strain evidence="2">CM1030</strain>
        <tissue evidence="2">Blood</tissue>
    </source>
</reference>
<evidence type="ECO:0000313" key="2">
    <source>
        <dbReference type="EMBL" id="KAL0174860.1"/>
    </source>
</evidence>
<dbReference type="SUPFAM" id="SSF49265">
    <property type="entry name" value="Fibronectin type III"/>
    <property type="match status" value="1"/>
</dbReference>